<evidence type="ECO:0000256" key="14">
    <source>
        <dbReference type="SAM" id="Phobius"/>
    </source>
</evidence>
<dbReference type="GO" id="GO:0031505">
    <property type="term" value="P:fungal-type cell wall organization"/>
    <property type="evidence" value="ECO:0007669"/>
    <property type="project" value="TreeGrafter"/>
</dbReference>
<evidence type="ECO:0000256" key="13">
    <source>
        <dbReference type="SAM" id="MobiDB-lite"/>
    </source>
</evidence>
<dbReference type="PROSITE" id="PS51762">
    <property type="entry name" value="GH16_2"/>
    <property type="match status" value="1"/>
</dbReference>
<keyword evidence="14" id="KW-1133">Transmembrane helix</keyword>
<dbReference type="Pfam" id="PF00722">
    <property type="entry name" value="Glyco_hydro_16"/>
    <property type="match status" value="1"/>
</dbReference>
<dbReference type="GO" id="GO:0016020">
    <property type="term" value="C:membrane"/>
    <property type="evidence" value="ECO:0007669"/>
    <property type="project" value="UniProtKB-SubCell"/>
</dbReference>
<comment type="similarity">
    <text evidence="12">Belongs to the glycosyl hydrolase 16 family. CRH1 subfamily.</text>
</comment>
<evidence type="ECO:0000256" key="2">
    <source>
        <dbReference type="ARBA" id="ARBA00004370"/>
    </source>
</evidence>
<evidence type="ECO:0000256" key="4">
    <source>
        <dbReference type="ARBA" id="ARBA00022676"/>
    </source>
</evidence>
<keyword evidence="9" id="KW-0325">Glycoprotein</keyword>
<dbReference type="CDD" id="cd02183">
    <property type="entry name" value="GH16_fungal_CRH1_transglycosylase"/>
    <property type="match status" value="1"/>
</dbReference>
<evidence type="ECO:0000259" key="16">
    <source>
        <dbReference type="PROSITE" id="PS51762"/>
    </source>
</evidence>
<keyword evidence="11" id="KW-0961">Cell wall biogenesis/degradation</keyword>
<gene>
    <name evidence="17" type="ORF">C8A05DRAFT_43110</name>
</gene>
<feature type="region of interest" description="Disordered" evidence="13">
    <location>
        <begin position="427"/>
        <end position="570"/>
    </location>
</feature>
<keyword evidence="7" id="KW-0378">Hydrolase</keyword>
<evidence type="ECO:0000256" key="3">
    <source>
        <dbReference type="ARBA" id="ARBA00012729"/>
    </source>
</evidence>
<keyword evidence="5" id="KW-0808">Transferase</keyword>
<dbReference type="SUPFAM" id="SSF49899">
    <property type="entry name" value="Concanavalin A-like lectins/glucanases"/>
    <property type="match status" value="1"/>
</dbReference>
<feature type="compositionally biased region" description="Polar residues" evidence="13">
    <location>
        <begin position="393"/>
        <end position="402"/>
    </location>
</feature>
<evidence type="ECO:0000256" key="6">
    <source>
        <dbReference type="ARBA" id="ARBA00022729"/>
    </source>
</evidence>
<feature type="region of interest" description="Disordered" evidence="13">
    <location>
        <begin position="380"/>
        <end position="406"/>
    </location>
</feature>
<dbReference type="GO" id="GO:0005975">
    <property type="term" value="P:carbohydrate metabolic process"/>
    <property type="evidence" value="ECO:0007669"/>
    <property type="project" value="InterPro"/>
</dbReference>
<dbReference type="InterPro" id="IPR050546">
    <property type="entry name" value="Glycosyl_Hydrlase_16"/>
</dbReference>
<keyword evidence="4" id="KW-0328">Glycosyltransferase</keyword>
<evidence type="ECO:0000256" key="8">
    <source>
        <dbReference type="ARBA" id="ARBA00023136"/>
    </source>
</evidence>
<dbReference type="Gene3D" id="2.60.120.200">
    <property type="match status" value="1"/>
</dbReference>
<feature type="transmembrane region" description="Helical" evidence="14">
    <location>
        <begin position="303"/>
        <end position="325"/>
    </location>
</feature>
<reference evidence="17" key="1">
    <citation type="journal article" date="2023" name="Mol. Phylogenet. Evol.">
        <title>Genome-scale phylogeny and comparative genomics of the fungal order Sordariales.</title>
        <authorList>
            <person name="Hensen N."/>
            <person name="Bonometti L."/>
            <person name="Westerberg I."/>
            <person name="Brannstrom I.O."/>
            <person name="Guillou S."/>
            <person name="Cros-Aarteil S."/>
            <person name="Calhoun S."/>
            <person name="Haridas S."/>
            <person name="Kuo A."/>
            <person name="Mondo S."/>
            <person name="Pangilinan J."/>
            <person name="Riley R."/>
            <person name="LaButti K."/>
            <person name="Andreopoulos B."/>
            <person name="Lipzen A."/>
            <person name="Chen C."/>
            <person name="Yan M."/>
            <person name="Daum C."/>
            <person name="Ng V."/>
            <person name="Clum A."/>
            <person name="Steindorff A."/>
            <person name="Ohm R.A."/>
            <person name="Martin F."/>
            <person name="Silar P."/>
            <person name="Natvig D.O."/>
            <person name="Lalanne C."/>
            <person name="Gautier V."/>
            <person name="Ament-Velasquez S.L."/>
            <person name="Kruys A."/>
            <person name="Hutchinson M.I."/>
            <person name="Powell A.J."/>
            <person name="Barry K."/>
            <person name="Miller A.N."/>
            <person name="Grigoriev I.V."/>
            <person name="Debuchy R."/>
            <person name="Gladieux P."/>
            <person name="Hiltunen Thoren M."/>
            <person name="Johannesson H."/>
        </authorList>
    </citation>
    <scope>NUCLEOTIDE SEQUENCE</scope>
    <source>
        <strain evidence="17">CBS 103.79</strain>
    </source>
</reference>
<feature type="chain" id="PRO_5043010447" description="chitinase" evidence="15">
    <location>
        <begin position="25"/>
        <end position="570"/>
    </location>
</feature>
<evidence type="ECO:0000313" key="17">
    <source>
        <dbReference type="EMBL" id="KAK3903683.1"/>
    </source>
</evidence>
<dbReference type="Proteomes" id="UP001303889">
    <property type="component" value="Unassembled WGS sequence"/>
</dbReference>
<evidence type="ECO:0000256" key="10">
    <source>
        <dbReference type="ARBA" id="ARBA00023295"/>
    </source>
</evidence>
<dbReference type="EMBL" id="MU855434">
    <property type="protein sequence ID" value="KAK3903683.1"/>
    <property type="molecule type" value="Genomic_DNA"/>
</dbReference>
<feature type="compositionally biased region" description="Polar residues" evidence="13">
    <location>
        <begin position="481"/>
        <end position="502"/>
    </location>
</feature>
<reference evidence="17" key="2">
    <citation type="submission" date="2023-05" db="EMBL/GenBank/DDBJ databases">
        <authorList>
            <consortium name="Lawrence Berkeley National Laboratory"/>
            <person name="Steindorff A."/>
            <person name="Hensen N."/>
            <person name="Bonometti L."/>
            <person name="Westerberg I."/>
            <person name="Brannstrom I.O."/>
            <person name="Guillou S."/>
            <person name="Cros-Aarteil S."/>
            <person name="Calhoun S."/>
            <person name="Haridas S."/>
            <person name="Kuo A."/>
            <person name="Mondo S."/>
            <person name="Pangilinan J."/>
            <person name="Riley R."/>
            <person name="Labutti K."/>
            <person name="Andreopoulos B."/>
            <person name="Lipzen A."/>
            <person name="Chen C."/>
            <person name="Yanf M."/>
            <person name="Daum C."/>
            <person name="Ng V."/>
            <person name="Clum A."/>
            <person name="Ohm R."/>
            <person name="Martin F."/>
            <person name="Silar P."/>
            <person name="Natvig D."/>
            <person name="Lalanne C."/>
            <person name="Gautier V."/>
            <person name="Ament-Velasquez S.L."/>
            <person name="Kruys A."/>
            <person name="Hutchinson M.I."/>
            <person name="Powell A.J."/>
            <person name="Barry K."/>
            <person name="Miller A.N."/>
            <person name="Grigoriev I.V."/>
            <person name="Debuchy R."/>
            <person name="Gladieux P."/>
            <person name="Thoren M.H."/>
            <person name="Johannesson H."/>
        </authorList>
    </citation>
    <scope>NUCLEOTIDE SEQUENCE</scope>
    <source>
        <strain evidence="17">CBS 103.79</strain>
    </source>
</reference>
<dbReference type="GO" id="GO:0009277">
    <property type="term" value="C:fungal-type cell wall"/>
    <property type="evidence" value="ECO:0007669"/>
    <property type="project" value="TreeGrafter"/>
</dbReference>
<dbReference type="PANTHER" id="PTHR10963:SF27">
    <property type="entry name" value="GLYCOSIDASE-RELATED"/>
    <property type="match status" value="1"/>
</dbReference>
<keyword evidence="6 15" id="KW-0732">Signal</keyword>
<protein>
    <recommendedName>
        <fullName evidence="3">chitinase</fullName>
        <ecNumber evidence="3">3.2.1.14</ecNumber>
    </recommendedName>
</protein>
<evidence type="ECO:0000256" key="7">
    <source>
        <dbReference type="ARBA" id="ARBA00022801"/>
    </source>
</evidence>
<feature type="signal peptide" evidence="15">
    <location>
        <begin position="1"/>
        <end position="24"/>
    </location>
</feature>
<keyword evidence="18" id="KW-1185">Reference proteome</keyword>
<dbReference type="EC" id="3.2.1.14" evidence="3"/>
<evidence type="ECO:0000256" key="9">
    <source>
        <dbReference type="ARBA" id="ARBA00023180"/>
    </source>
</evidence>
<evidence type="ECO:0000256" key="11">
    <source>
        <dbReference type="ARBA" id="ARBA00023316"/>
    </source>
</evidence>
<keyword evidence="10" id="KW-0326">Glycosidase</keyword>
<dbReference type="InterPro" id="IPR013320">
    <property type="entry name" value="ConA-like_dom_sf"/>
</dbReference>
<dbReference type="GO" id="GO:0016757">
    <property type="term" value="F:glycosyltransferase activity"/>
    <property type="evidence" value="ECO:0007669"/>
    <property type="project" value="UniProtKB-KW"/>
</dbReference>
<organism evidence="17 18">
    <name type="scientific">Staphylotrichum tortipilum</name>
    <dbReference type="NCBI Taxonomy" id="2831512"/>
    <lineage>
        <taxon>Eukaryota</taxon>
        <taxon>Fungi</taxon>
        <taxon>Dikarya</taxon>
        <taxon>Ascomycota</taxon>
        <taxon>Pezizomycotina</taxon>
        <taxon>Sordariomycetes</taxon>
        <taxon>Sordariomycetidae</taxon>
        <taxon>Sordariales</taxon>
        <taxon>Chaetomiaceae</taxon>
        <taxon>Staphylotrichum</taxon>
    </lineage>
</organism>
<evidence type="ECO:0000256" key="1">
    <source>
        <dbReference type="ARBA" id="ARBA00000822"/>
    </source>
</evidence>
<comment type="catalytic activity">
    <reaction evidence="1">
        <text>Random endo-hydrolysis of N-acetyl-beta-D-glucosaminide (1-&gt;4)-beta-linkages in chitin and chitodextrins.</text>
        <dbReference type="EC" id="3.2.1.14"/>
    </reaction>
</comment>
<name>A0AAN6MPM7_9PEZI</name>
<dbReference type="InterPro" id="IPR000757">
    <property type="entry name" value="Beta-glucanase-like"/>
</dbReference>
<evidence type="ECO:0000313" key="18">
    <source>
        <dbReference type="Proteomes" id="UP001303889"/>
    </source>
</evidence>
<comment type="caution">
    <text evidence="17">The sequence shown here is derived from an EMBL/GenBank/DDBJ whole genome shotgun (WGS) entry which is preliminary data.</text>
</comment>
<feature type="domain" description="GH16" evidence="16">
    <location>
        <begin position="21"/>
        <end position="243"/>
    </location>
</feature>
<sequence length="570" mass="61051">MWLPSFQPAALALLAATLVRHAAAQVTTPCFPMNKTCPADPALGMDMTFNFNVTPKFEVWETQVGPVTWDNTNGAGLRITKQGDSPTIRTKFYYFWGRAEIIMKAARGTGIISSVMMLSDNLDEIDWEFLGGDPTTVQTNYYGKGVIPDKSNGLTHKVPGNAQDDFHNYTTVWTKDQLDFYIDGNKVRSLLAKDANNTYYYPQTPMRLSLGIWAGGDPSMPKGTREWAGGDTDYSKGPFEMYVKAAHVQDGSTGKEYLYTDKTGSWQSVKVVEGNSTIKEVITAPPAKSLSDKWNDLPSGAKIAVYASAGGVGALLLLTAIVYCIRQRRRGAREAAAAEERAQAERLELERFRQAGVDPDSFSSAAAEYKPKEMQRNGLADADSYSIPPSPSLQPMNPTSPLDSGRWDAASAALGAAAVGGAAGAAAMRSPRSPAPLLHNGAPQSPRSVASPSIYSDRGGNNRSPAPSARHPQSPGAGSMRSPTQSQFGQQNPSRSFSSPNAQMRAGSPAQGRHDFGAGQMTRLGSPAPIAHPQPQRSFTTGGYGEQEQGYGGKQQGGDGYWGGGNGGYR</sequence>
<dbReference type="AlphaFoldDB" id="A0AAN6MPM7"/>
<feature type="compositionally biased region" description="Polar residues" evidence="13">
    <location>
        <begin position="442"/>
        <end position="465"/>
    </location>
</feature>
<keyword evidence="8 14" id="KW-0472">Membrane</keyword>
<comment type="subcellular location">
    <subcellularLocation>
        <location evidence="2">Membrane</location>
    </subcellularLocation>
</comment>
<evidence type="ECO:0000256" key="12">
    <source>
        <dbReference type="ARBA" id="ARBA00038074"/>
    </source>
</evidence>
<feature type="compositionally biased region" description="Gly residues" evidence="13">
    <location>
        <begin position="542"/>
        <end position="570"/>
    </location>
</feature>
<proteinExistence type="inferred from homology"/>
<evidence type="ECO:0000256" key="5">
    <source>
        <dbReference type="ARBA" id="ARBA00022679"/>
    </source>
</evidence>
<dbReference type="PANTHER" id="PTHR10963">
    <property type="entry name" value="GLYCOSYL HYDROLASE-RELATED"/>
    <property type="match status" value="1"/>
</dbReference>
<evidence type="ECO:0000256" key="15">
    <source>
        <dbReference type="SAM" id="SignalP"/>
    </source>
</evidence>
<dbReference type="GO" id="GO:0008843">
    <property type="term" value="F:endochitinase activity"/>
    <property type="evidence" value="ECO:0007669"/>
    <property type="project" value="UniProtKB-EC"/>
</dbReference>
<accession>A0AAN6MPM7</accession>
<keyword evidence="14" id="KW-0812">Transmembrane</keyword>